<evidence type="ECO:0000256" key="1">
    <source>
        <dbReference type="SAM" id="Coils"/>
    </source>
</evidence>
<gene>
    <name evidence="4" type="ORF">BHU72_04045</name>
</gene>
<keyword evidence="3" id="KW-0732">Signal</keyword>
<dbReference type="EMBL" id="MJAT01000022">
    <property type="protein sequence ID" value="OEH85275.1"/>
    <property type="molecule type" value="Genomic_DNA"/>
</dbReference>
<dbReference type="STRING" id="1390249.BHU72_04045"/>
<name>A0A1E5L563_9FIRM</name>
<feature type="region of interest" description="Disordered" evidence="2">
    <location>
        <begin position="68"/>
        <end position="108"/>
    </location>
</feature>
<reference evidence="4 5" key="1">
    <citation type="submission" date="2016-09" db="EMBL/GenBank/DDBJ databases">
        <title>Desulfuribacillus arsenicus sp. nov., an obligately anaerobic, dissimilatory arsenic- and antimonate-reducing bacterium isolated from anoxic sediments.</title>
        <authorList>
            <person name="Abin C.A."/>
            <person name="Hollibaugh J.T."/>
        </authorList>
    </citation>
    <scope>NUCLEOTIDE SEQUENCE [LARGE SCALE GENOMIC DNA]</scope>
    <source>
        <strain evidence="4 5">MLFW-2</strain>
    </source>
</reference>
<feature type="signal peptide" evidence="3">
    <location>
        <begin position="1"/>
        <end position="21"/>
    </location>
</feature>
<proteinExistence type="predicted"/>
<dbReference type="RefSeq" id="WP_069702100.1">
    <property type="nucleotide sequence ID" value="NZ_MJAT01000022.1"/>
</dbReference>
<accession>A0A1E5L563</accession>
<dbReference type="AlphaFoldDB" id="A0A1E5L563"/>
<protein>
    <submittedName>
        <fullName evidence="4">Uncharacterized protein</fullName>
    </submittedName>
</protein>
<feature type="chain" id="PRO_5039056526" evidence="3">
    <location>
        <begin position="22"/>
        <end position="150"/>
    </location>
</feature>
<sequence length="150" mass="16703">MKLKQKIYCTGIALISLVILAGCGGNSPLSPQKATSVQERQNVIVEPTGKNRDAEEFFDKVQDAKEANEVKEVNGIQDQDTINDDSNRKTQSKQQNSTPNESKTTGLIIKSENKIAISSKEVLDQLNQEIEDLLKSFDEMDDIKLDEISF</sequence>
<feature type="coiled-coil region" evidence="1">
    <location>
        <begin position="116"/>
        <end position="143"/>
    </location>
</feature>
<dbReference type="Proteomes" id="UP000095255">
    <property type="component" value="Unassembled WGS sequence"/>
</dbReference>
<evidence type="ECO:0000313" key="5">
    <source>
        <dbReference type="Proteomes" id="UP000095255"/>
    </source>
</evidence>
<evidence type="ECO:0000256" key="2">
    <source>
        <dbReference type="SAM" id="MobiDB-lite"/>
    </source>
</evidence>
<comment type="caution">
    <text evidence="4">The sequence shown here is derived from an EMBL/GenBank/DDBJ whole genome shotgun (WGS) entry which is preliminary data.</text>
</comment>
<evidence type="ECO:0000313" key="4">
    <source>
        <dbReference type="EMBL" id="OEH85275.1"/>
    </source>
</evidence>
<keyword evidence="1" id="KW-0175">Coiled coil</keyword>
<evidence type="ECO:0000256" key="3">
    <source>
        <dbReference type="SAM" id="SignalP"/>
    </source>
</evidence>
<keyword evidence="5" id="KW-1185">Reference proteome</keyword>
<organism evidence="4 5">
    <name type="scientific">Desulfuribacillus stibiiarsenatis</name>
    <dbReference type="NCBI Taxonomy" id="1390249"/>
    <lineage>
        <taxon>Bacteria</taxon>
        <taxon>Bacillati</taxon>
        <taxon>Bacillota</taxon>
        <taxon>Desulfuribacillia</taxon>
        <taxon>Desulfuribacillales</taxon>
        <taxon>Desulfuribacillaceae</taxon>
        <taxon>Desulfuribacillus</taxon>
    </lineage>
</organism>
<dbReference type="PROSITE" id="PS51257">
    <property type="entry name" value="PROKAR_LIPOPROTEIN"/>
    <property type="match status" value="1"/>
</dbReference>
<feature type="compositionally biased region" description="Polar residues" evidence="2">
    <location>
        <begin position="92"/>
        <end position="105"/>
    </location>
</feature>